<dbReference type="PROSITE" id="PS50011">
    <property type="entry name" value="PROTEIN_KINASE_DOM"/>
    <property type="match status" value="1"/>
</dbReference>
<evidence type="ECO:0000259" key="3">
    <source>
        <dbReference type="PROSITE" id="PS50011"/>
    </source>
</evidence>
<dbReference type="Pfam" id="PF07714">
    <property type="entry name" value="PK_Tyr_Ser-Thr"/>
    <property type="match status" value="1"/>
</dbReference>
<feature type="binding site" evidence="1">
    <location>
        <position position="102"/>
    </location>
    <ligand>
        <name>ATP</name>
        <dbReference type="ChEBI" id="CHEBI:30616"/>
    </ligand>
</feature>
<dbReference type="OrthoDB" id="2356065at2759"/>
<evidence type="ECO:0000256" key="1">
    <source>
        <dbReference type="PROSITE-ProRule" id="PRU10141"/>
    </source>
</evidence>
<comment type="caution">
    <text evidence="4">The sequence shown here is derived from an EMBL/GenBank/DDBJ whole genome shotgun (WGS) entry which is preliminary data.</text>
</comment>
<accession>S8BS13</accession>
<dbReference type="InterPro" id="IPR001245">
    <property type="entry name" value="Ser-Thr/Tyr_kinase_cat_dom"/>
</dbReference>
<dbReference type="EMBL" id="AUSU01010492">
    <property type="protein sequence ID" value="EPS57214.1"/>
    <property type="molecule type" value="Genomic_DNA"/>
</dbReference>
<dbReference type="InterPro" id="IPR000719">
    <property type="entry name" value="Prot_kinase_dom"/>
</dbReference>
<dbReference type="PANTHER" id="PTHR45631:SF44">
    <property type="entry name" value="CARBOHYDRATE-BINDING PROTEIN OF THE ER PROTEIN"/>
    <property type="match status" value="1"/>
</dbReference>
<evidence type="ECO:0000313" key="5">
    <source>
        <dbReference type="Proteomes" id="UP000015453"/>
    </source>
</evidence>
<proteinExistence type="predicted"/>
<dbReference type="PANTHER" id="PTHR45631">
    <property type="entry name" value="OS07G0107800 PROTEIN-RELATED"/>
    <property type="match status" value="1"/>
</dbReference>
<protein>
    <recommendedName>
        <fullName evidence="3">Protein kinase domain-containing protein</fullName>
    </recommendedName>
</protein>
<dbReference type="PROSITE" id="PS00107">
    <property type="entry name" value="PROTEIN_KINASE_ATP"/>
    <property type="match status" value="1"/>
</dbReference>
<evidence type="ECO:0000313" key="4">
    <source>
        <dbReference type="EMBL" id="EPS57214.1"/>
    </source>
</evidence>
<feature type="domain" description="Protein kinase" evidence="3">
    <location>
        <begin position="75"/>
        <end position="169"/>
    </location>
</feature>
<gene>
    <name evidence="4" type="ORF">M569_17606</name>
</gene>
<dbReference type="SUPFAM" id="SSF56112">
    <property type="entry name" value="Protein kinase-like (PK-like)"/>
    <property type="match status" value="1"/>
</dbReference>
<evidence type="ECO:0000256" key="2">
    <source>
        <dbReference type="SAM" id="MobiDB-lite"/>
    </source>
</evidence>
<dbReference type="GO" id="GO:0005524">
    <property type="term" value="F:ATP binding"/>
    <property type="evidence" value="ECO:0007669"/>
    <property type="project" value="UniProtKB-UniRule"/>
</dbReference>
<dbReference type="GO" id="GO:0004672">
    <property type="term" value="F:protein kinase activity"/>
    <property type="evidence" value="ECO:0007669"/>
    <property type="project" value="InterPro"/>
</dbReference>
<name>S8BS13_9LAMI</name>
<dbReference type="Gene3D" id="1.10.510.10">
    <property type="entry name" value="Transferase(Phosphotransferase) domain 1"/>
    <property type="match status" value="1"/>
</dbReference>
<reference evidence="4 5" key="1">
    <citation type="journal article" date="2013" name="BMC Genomics">
        <title>The miniature genome of a carnivorous plant Genlisea aurea contains a low number of genes and short non-coding sequences.</title>
        <authorList>
            <person name="Leushkin E.V."/>
            <person name="Sutormin R.A."/>
            <person name="Nabieva E.R."/>
            <person name="Penin A.A."/>
            <person name="Kondrashov A.S."/>
            <person name="Logacheva M.D."/>
        </authorList>
    </citation>
    <scope>NUCLEOTIDE SEQUENCE [LARGE SCALE GENOMIC DNA]</scope>
</reference>
<dbReference type="InterPro" id="IPR017441">
    <property type="entry name" value="Protein_kinase_ATP_BS"/>
</dbReference>
<dbReference type="Proteomes" id="UP000015453">
    <property type="component" value="Unassembled WGS sequence"/>
</dbReference>
<keyword evidence="5" id="KW-1185">Reference proteome</keyword>
<sequence>MQESWIPNFRCLLRFHSDFHSDFHNLVVDKEEEQTTQPPPSRATTTPASRREVEVSSNIVPKLRNLTSSEVQKLIPDRKVLGHGGFGFVYQGKMDGQDVAVKILHECGQEEARGFRFEVGILATVYHKNLTRILGYCQEDEGWAIVMELMENGNLKQHLSGVKNLHLLH</sequence>
<dbReference type="InterPro" id="IPR011009">
    <property type="entry name" value="Kinase-like_dom_sf"/>
</dbReference>
<keyword evidence="1" id="KW-0547">Nucleotide-binding</keyword>
<feature type="region of interest" description="Disordered" evidence="2">
    <location>
        <begin position="30"/>
        <end position="54"/>
    </location>
</feature>
<dbReference type="AlphaFoldDB" id="S8BS13"/>
<keyword evidence="1" id="KW-0067">ATP-binding</keyword>
<organism evidence="4 5">
    <name type="scientific">Genlisea aurea</name>
    <dbReference type="NCBI Taxonomy" id="192259"/>
    <lineage>
        <taxon>Eukaryota</taxon>
        <taxon>Viridiplantae</taxon>
        <taxon>Streptophyta</taxon>
        <taxon>Embryophyta</taxon>
        <taxon>Tracheophyta</taxon>
        <taxon>Spermatophyta</taxon>
        <taxon>Magnoliopsida</taxon>
        <taxon>eudicotyledons</taxon>
        <taxon>Gunneridae</taxon>
        <taxon>Pentapetalae</taxon>
        <taxon>asterids</taxon>
        <taxon>lamiids</taxon>
        <taxon>Lamiales</taxon>
        <taxon>Lentibulariaceae</taxon>
        <taxon>Genlisea</taxon>
    </lineage>
</organism>